<reference evidence="1 2" key="1">
    <citation type="submission" date="2016-12" db="EMBL/GenBank/DDBJ databases">
        <title>Providencia rettgeri phage vB-PreS_PR1 - a deep-branching member of the T5-like siphoviruses.</title>
        <authorList>
            <person name="Oliveira H."/>
            <person name="Pinto G."/>
            <person name="Hendrix H."/>
            <person name="Noben J.-P."/>
            <person name="Gawor J."/>
            <person name="Lobocka M."/>
            <person name="Lavigne R."/>
            <person name="Azeredo J."/>
        </authorList>
    </citation>
    <scope>NUCLEOTIDE SEQUENCE [LARGE SCALE GENOMIC DNA]</scope>
</reference>
<accession>A0A1S6KV35</accession>
<proteinExistence type="predicted"/>
<dbReference type="EMBL" id="KY363465">
    <property type="protein sequence ID" value="AQT25307.1"/>
    <property type="molecule type" value="Genomic_DNA"/>
</dbReference>
<protein>
    <submittedName>
        <fullName evidence="1">Uncharacterized protein</fullName>
    </submittedName>
</protein>
<gene>
    <name evidence="1" type="ORF">PR1_113</name>
</gene>
<dbReference type="OrthoDB" id="21464at10239"/>
<evidence type="ECO:0000313" key="2">
    <source>
        <dbReference type="Proteomes" id="UP000222417"/>
    </source>
</evidence>
<name>A0A1S6KV35_9CAUD</name>
<dbReference type="Proteomes" id="UP000222417">
    <property type="component" value="Segment"/>
</dbReference>
<sequence>MTKRFSANLSTPVKKVEVIAACDEYGEVFIHYRKQSRKPGEPWSTQLQGTMDFSDKYLAKRFEQEQPAPAGEGEILVFSRTNDRFRYLPVDTIFKIEHLGTVVNKARVL</sequence>
<organism evidence="1 2">
    <name type="scientific">Providencia phage vB_PreS_PR1</name>
    <dbReference type="NCBI Taxonomy" id="1931407"/>
    <lineage>
        <taxon>Viruses</taxon>
        <taxon>Duplodnaviria</taxon>
        <taxon>Heunggongvirae</taxon>
        <taxon>Uroviricota</taxon>
        <taxon>Caudoviricetes</taxon>
        <taxon>Demerecviridae</taxon>
        <taxon>Priunavirus</taxon>
        <taxon>Priunavirus PR1</taxon>
    </lineage>
</organism>
<evidence type="ECO:0000313" key="1">
    <source>
        <dbReference type="EMBL" id="AQT25307.1"/>
    </source>
</evidence>
<keyword evidence="2" id="KW-1185">Reference proteome</keyword>